<comment type="caution">
    <text evidence="1">The sequence shown here is derived from an EMBL/GenBank/DDBJ whole genome shotgun (WGS) entry which is preliminary data.</text>
</comment>
<dbReference type="AlphaFoldDB" id="A0A817XN95"/>
<evidence type="ECO:0000313" key="3">
    <source>
        <dbReference type="Proteomes" id="UP000663869"/>
    </source>
</evidence>
<reference evidence="1" key="1">
    <citation type="submission" date="2021-02" db="EMBL/GenBank/DDBJ databases">
        <authorList>
            <person name="Nowell W R."/>
        </authorList>
    </citation>
    <scope>NUCLEOTIDE SEQUENCE</scope>
</reference>
<dbReference type="EMBL" id="CAJNYT010002963">
    <property type="protein sequence ID" value="CAF3509955.1"/>
    <property type="molecule type" value="Genomic_DNA"/>
</dbReference>
<dbReference type="Proteomes" id="UP000663869">
    <property type="component" value="Unassembled WGS sequence"/>
</dbReference>
<accession>A0A817XN95</accession>
<protein>
    <submittedName>
        <fullName evidence="1">Uncharacterized protein</fullName>
    </submittedName>
</protein>
<sequence>MRKYVRHQFFNLFQTVLRIVKDRNSDDIVCFCGFNYRKSKQRWLSHLHDQHEHYFNQMLNEQRENRAGERILEQQIKLVADDEHDKHDES</sequence>
<gene>
    <name evidence="1" type="ORF">FME351_LOCUS6257</name>
    <name evidence="2" type="ORF">GRG538_LOCUS18129</name>
</gene>
<name>A0A817XN95_9BILA</name>
<evidence type="ECO:0000313" key="1">
    <source>
        <dbReference type="EMBL" id="CAF3370158.1"/>
    </source>
</evidence>
<dbReference type="EMBL" id="CAJNYU010000513">
    <property type="protein sequence ID" value="CAF3370158.1"/>
    <property type="molecule type" value="Genomic_DNA"/>
</dbReference>
<dbReference type="Proteomes" id="UP000663872">
    <property type="component" value="Unassembled WGS sequence"/>
</dbReference>
<evidence type="ECO:0000313" key="2">
    <source>
        <dbReference type="EMBL" id="CAF3509955.1"/>
    </source>
</evidence>
<proteinExistence type="predicted"/>
<organism evidence="1 3">
    <name type="scientific">Rotaria socialis</name>
    <dbReference type="NCBI Taxonomy" id="392032"/>
    <lineage>
        <taxon>Eukaryota</taxon>
        <taxon>Metazoa</taxon>
        <taxon>Spiralia</taxon>
        <taxon>Gnathifera</taxon>
        <taxon>Rotifera</taxon>
        <taxon>Eurotatoria</taxon>
        <taxon>Bdelloidea</taxon>
        <taxon>Philodinida</taxon>
        <taxon>Philodinidae</taxon>
        <taxon>Rotaria</taxon>
    </lineage>
</organism>